<evidence type="ECO:0000313" key="2">
    <source>
        <dbReference type="EMBL" id="MDQ0164197.1"/>
    </source>
</evidence>
<comment type="caution">
    <text evidence="2">The sequence shown here is derived from an EMBL/GenBank/DDBJ whole genome shotgun (WGS) entry which is preliminary data.</text>
</comment>
<keyword evidence="1" id="KW-0472">Membrane</keyword>
<keyword evidence="3" id="KW-1185">Reference proteome</keyword>
<proteinExistence type="predicted"/>
<dbReference type="EMBL" id="JAUSTY010000001">
    <property type="protein sequence ID" value="MDQ0164197.1"/>
    <property type="molecule type" value="Genomic_DNA"/>
</dbReference>
<feature type="transmembrane region" description="Helical" evidence="1">
    <location>
        <begin position="91"/>
        <end position="113"/>
    </location>
</feature>
<name>A0ABT9VT90_9BACI</name>
<reference evidence="2 3" key="1">
    <citation type="submission" date="2023-07" db="EMBL/GenBank/DDBJ databases">
        <title>Genomic Encyclopedia of Type Strains, Phase IV (KMG-IV): sequencing the most valuable type-strain genomes for metagenomic binning, comparative biology and taxonomic classification.</title>
        <authorList>
            <person name="Goeker M."/>
        </authorList>
    </citation>
    <scope>NUCLEOTIDE SEQUENCE [LARGE SCALE GENOMIC DNA]</scope>
    <source>
        <strain evidence="2 3">DSM 12751</strain>
    </source>
</reference>
<protein>
    <submittedName>
        <fullName evidence="2">Uncharacterized protein</fullName>
    </submittedName>
</protein>
<gene>
    <name evidence="2" type="ORF">J2S11_000096</name>
</gene>
<dbReference type="RefSeq" id="WP_307389445.1">
    <property type="nucleotide sequence ID" value="NZ_BAAADK010000009.1"/>
</dbReference>
<keyword evidence="1" id="KW-1133">Transmembrane helix</keyword>
<accession>A0ABT9VT90</accession>
<keyword evidence="1" id="KW-0812">Transmembrane</keyword>
<organism evidence="2 3">
    <name type="scientific">Caldalkalibacillus horti</name>
    <dbReference type="NCBI Taxonomy" id="77523"/>
    <lineage>
        <taxon>Bacteria</taxon>
        <taxon>Bacillati</taxon>
        <taxon>Bacillota</taxon>
        <taxon>Bacilli</taxon>
        <taxon>Bacillales</taxon>
        <taxon>Bacillaceae</taxon>
        <taxon>Caldalkalibacillus</taxon>
    </lineage>
</organism>
<evidence type="ECO:0000313" key="3">
    <source>
        <dbReference type="Proteomes" id="UP001235840"/>
    </source>
</evidence>
<dbReference type="Proteomes" id="UP001235840">
    <property type="component" value="Unassembled WGS sequence"/>
</dbReference>
<sequence>MVADQASGYSAEHSQNKRAIEVLQYKKKLEHFNIQLHELTTITPSCTELRAKALHFAKRLAQDPQMVEHIKDKNLIPTDKWMMIKSIYPTYASYIIALIILFSEGYTTLASFLNL</sequence>
<evidence type="ECO:0000256" key="1">
    <source>
        <dbReference type="SAM" id="Phobius"/>
    </source>
</evidence>